<sequence length="238" mass="26807">MQNSQRAITPPTYEEYLQAWDIPLAHDFLTATEVSSDPWHIRNINNSPTIASQYPQLVSPAPVQAATSISNARNLEAPYLHRPAQAQPWDTQRVVGAIARLPLSVESNGLTSSADKPRTSIDQAPLSSPRPISTSSGDDQPKRHRCAFPNCTRTFSRQADAARHHRQVHQNKRVNCLICSADFQRPYQLTKHERENHTIDKLEPRKAKPSRPTRTSSRARRFPTTRSLDLPPFPPSEV</sequence>
<dbReference type="SMART" id="SM00355">
    <property type="entry name" value="ZnF_C2H2"/>
    <property type="match status" value="2"/>
</dbReference>
<keyword evidence="1" id="KW-0479">Metal-binding</keyword>
<dbReference type="GeneID" id="18880241"/>
<dbReference type="AlphaFoldDB" id="R7S1T3"/>
<name>R7S1T3_PUNST</name>
<dbReference type="KEGG" id="psq:PUNSTDRAFT_139119"/>
<dbReference type="GO" id="GO:0008270">
    <property type="term" value="F:zinc ion binding"/>
    <property type="evidence" value="ECO:0007669"/>
    <property type="project" value="UniProtKB-KW"/>
</dbReference>
<evidence type="ECO:0000313" key="4">
    <source>
        <dbReference type="EMBL" id="EIN03814.1"/>
    </source>
</evidence>
<dbReference type="SUPFAM" id="SSF57667">
    <property type="entry name" value="beta-beta-alpha zinc fingers"/>
    <property type="match status" value="1"/>
</dbReference>
<evidence type="ECO:0000313" key="5">
    <source>
        <dbReference type="Proteomes" id="UP000054196"/>
    </source>
</evidence>
<dbReference type="OrthoDB" id="6077919at2759"/>
<feature type="compositionally biased region" description="Basic residues" evidence="2">
    <location>
        <begin position="207"/>
        <end position="223"/>
    </location>
</feature>
<evidence type="ECO:0000256" key="2">
    <source>
        <dbReference type="SAM" id="MobiDB-lite"/>
    </source>
</evidence>
<dbReference type="PROSITE" id="PS50157">
    <property type="entry name" value="ZINC_FINGER_C2H2_2"/>
    <property type="match status" value="2"/>
</dbReference>
<keyword evidence="5" id="KW-1185">Reference proteome</keyword>
<dbReference type="PROSITE" id="PS00028">
    <property type="entry name" value="ZINC_FINGER_C2H2_1"/>
    <property type="match status" value="2"/>
</dbReference>
<feature type="compositionally biased region" description="Basic and acidic residues" evidence="2">
    <location>
        <begin position="190"/>
        <end position="206"/>
    </location>
</feature>
<protein>
    <recommendedName>
        <fullName evidence="3">C2H2-type domain-containing protein</fullName>
    </recommendedName>
</protein>
<accession>R7S1T3</accession>
<dbReference type="InterPro" id="IPR036236">
    <property type="entry name" value="Znf_C2H2_sf"/>
</dbReference>
<gene>
    <name evidence="4" type="ORF">PUNSTDRAFT_139119</name>
</gene>
<dbReference type="InterPro" id="IPR013087">
    <property type="entry name" value="Znf_C2H2_type"/>
</dbReference>
<feature type="compositionally biased region" description="Polar residues" evidence="2">
    <location>
        <begin position="108"/>
        <end position="138"/>
    </location>
</feature>
<dbReference type="HOGENOM" id="CLU_1166335_0_0_1"/>
<proteinExistence type="predicted"/>
<feature type="domain" description="C2H2-type" evidence="3">
    <location>
        <begin position="174"/>
        <end position="202"/>
    </location>
</feature>
<evidence type="ECO:0000259" key="3">
    <source>
        <dbReference type="PROSITE" id="PS50157"/>
    </source>
</evidence>
<feature type="domain" description="C2H2-type" evidence="3">
    <location>
        <begin position="144"/>
        <end position="174"/>
    </location>
</feature>
<evidence type="ECO:0000256" key="1">
    <source>
        <dbReference type="PROSITE-ProRule" id="PRU00042"/>
    </source>
</evidence>
<feature type="region of interest" description="Disordered" evidence="2">
    <location>
        <begin position="108"/>
        <end position="146"/>
    </location>
</feature>
<keyword evidence="1" id="KW-0862">Zinc</keyword>
<dbReference type="Proteomes" id="UP000054196">
    <property type="component" value="Unassembled WGS sequence"/>
</dbReference>
<reference evidence="5" key="1">
    <citation type="journal article" date="2012" name="Science">
        <title>The Paleozoic origin of enzymatic lignin decomposition reconstructed from 31 fungal genomes.</title>
        <authorList>
            <person name="Floudas D."/>
            <person name="Binder M."/>
            <person name="Riley R."/>
            <person name="Barry K."/>
            <person name="Blanchette R.A."/>
            <person name="Henrissat B."/>
            <person name="Martinez A.T."/>
            <person name="Otillar R."/>
            <person name="Spatafora J.W."/>
            <person name="Yadav J.S."/>
            <person name="Aerts A."/>
            <person name="Benoit I."/>
            <person name="Boyd A."/>
            <person name="Carlson A."/>
            <person name="Copeland A."/>
            <person name="Coutinho P.M."/>
            <person name="de Vries R.P."/>
            <person name="Ferreira P."/>
            <person name="Findley K."/>
            <person name="Foster B."/>
            <person name="Gaskell J."/>
            <person name="Glotzer D."/>
            <person name="Gorecki P."/>
            <person name="Heitman J."/>
            <person name="Hesse C."/>
            <person name="Hori C."/>
            <person name="Igarashi K."/>
            <person name="Jurgens J.A."/>
            <person name="Kallen N."/>
            <person name="Kersten P."/>
            <person name="Kohler A."/>
            <person name="Kuees U."/>
            <person name="Kumar T.K.A."/>
            <person name="Kuo A."/>
            <person name="LaButti K."/>
            <person name="Larrondo L.F."/>
            <person name="Lindquist E."/>
            <person name="Ling A."/>
            <person name="Lombard V."/>
            <person name="Lucas S."/>
            <person name="Lundell T."/>
            <person name="Martin R."/>
            <person name="McLaughlin D.J."/>
            <person name="Morgenstern I."/>
            <person name="Morin E."/>
            <person name="Murat C."/>
            <person name="Nagy L.G."/>
            <person name="Nolan M."/>
            <person name="Ohm R.A."/>
            <person name="Patyshakuliyeva A."/>
            <person name="Rokas A."/>
            <person name="Ruiz-Duenas F.J."/>
            <person name="Sabat G."/>
            <person name="Salamov A."/>
            <person name="Samejima M."/>
            <person name="Schmutz J."/>
            <person name="Slot J.C."/>
            <person name="St John F."/>
            <person name="Stenlid J."/>
            <person name="Sun H."/>
            <person name="Sun S."/>
            <person name="Syed K."/>
            <person name="Tsang A."/>
            <person name="Wiebenga A."/>
            <person name="Young D."/>
            <person name="Pisabarro A."/>
            <person name="Eastwood D.C."/>
            <person name="Martin F."/>
            <person name="Cullen D."/>
            <person name="Grigoriev I.V."/>
            <person name="Hibbett D.S."/>
        </authorList>
    </citation>
    <scope>NUCLEOTIDE SEQUENCE [LARGE SCALE GENOMIC DNA]</scope>
    <source>
        <strain evidence="5">HHB-11173 SS5</strain>
    </source>
</reference>
<dbReference type="RefSeq" id="XP_007388872.1">
    <property type="nucleotide sequence ID" value="XM_007388810.1"/>
</dbReference>
<feature type="region of interest" description="Disordered" evidence="2">
    <location>
        <begin position="190"/>
        <end position="238"/>
    </location>
</feature>
<dbReference type="EMBL" id="JH687558">
    <property type="protein sequence ID" value="EIN03814.1"/>
    <property type="molecule type" value="Genomic_DNA"/>
</dbReference>
<keyword evidence="1" id="KW-0863">Zinc-finger</keyword>
<dbReference type="Gene3D" id="3.30.160.60">
    <property type="entry name" value="Classic Zinc Finger"/>
    <property type="match status" value="1"/>
</dbReference>
<organism evidence="4 5">
    <name type="scientific">Punctularia strigosozonata (strain HHB-11173)</name>
    <name type="common">White-rot fungus</name>
    <dbReference type="NCBI Taxonomy" id="741275"/>
    <lineage>
        <taxon>Eukaryota</taxon>
        <taxon>Fungi</taxon>
        <taxon>Dikarya</taxon>
        <taxon>Basidiomycota</taxon>
        <taxon>Agaricomycotina</taxon>
        <taxon>Agaricomycetes</taxon>
        <taxon>Corticiales</taxon>
        <taxon>Punctulariaceae</taxon>
        <taxon>Punctularia</taxon>
    </lineage>
</organism>